<feature type="non-terminal residue" evidence="1">
    <location>
        <position position="1"/>
    </location>
</feature>
<organism evidence="1">
    <name type="scientific">Warrego virus</name>
    <dbReference type="NCBI Taxonomy" id="40062"/>
    <lineage>
        <taxon>Viruses</taxon>
        <taxon>Riboviria</taxon>
        <taxon>Orthornavirae</taxon>
        <taxon>Duplornaviricota</taxon>
        <taxon>Resentoviricetes</taxon>
        <taxon>Reovirales</taxon>
        <taxon>Sedoreoviridae</taxon>
        <taxon>Orbivirus</taxon>
        <taxon>Orbivirus gammamitchellense</taxon>
    </lineage>
</organism>
<dbReference type="InterPro" id="IPR008723">
    <property type="entry name" value="RNA_pol_orbivir"/>
</dbReference>
<dbReference type="GO" id="GO:0003723">
    <property type="term" value="F:RNA binding"/>
    <property type="evidence" value="ECO:0007669"/>
    <property type="project" value="InterPro"/>
</dbReference>
<reference evidence="1" key="1">
    <citation type="journal article" date="2011" name="J. Clin. Microbiol.">
        <title>Rapid molecular strategy for orbivirus detection and characterization.</title>
        <authorList>
            <person name="Palacios G."/>
            <person name="Cowled C."/>
            <person name="Bussetti A.V."/>
            <person name="Savji N."/>
            <person name="Weir R."/>
            <person name="Wick I."/>
            <person name="Travassos da Rosa A."/>
            <person name="Calisher C.H."/>
            <person name="Tesh R.B."/>
            <person name="Boyle D."/>
            <person name="Lipkin W.I."/>
        </authorList>
    </citation>
    <scope>NUCLEOTIDE SEQUENCE</scope>
    <source>
        <strain evidence="1">DPP1670</strain>
    </source>
</reference>
<dbReference type="GO" id="GO:0003968">
    <property type="term" value="F:RNA-directed RNA polymerase activity"/>
    <property type="evidence" value="ECO:0007669"/>
    <property type="project" value="InterPro"/>
</dbReference>
<feature type="non-terminal residue" evidence="1">
    <location>
        <position position="44"/>
    </location>
</feature>
<proteinExistence type="predicted"/>
<evidence type="ECO:0000313" key="1">
    <source>
        <dbReference type="EMBL" id="ADP88678.1"/>
    </source>
</evidence>
<sequence>LLVCRLMTHDHRRIDSIVSTMFTVVEKCGHEASAAKTTIAPFTV</sequence>
<name>F8S0N2_9REOV</name>
<protein>
    <submittedName>
        <fullName evidence="1">VP1 protein</fullName>
    </submittedName>
</protein>
<accession>F8S0N2</accession>
<dbReference type="Pfam" id="PF05788">
    <property type="entry name" value="Orbi_VP1"/>
    <property type="match status" value="1"/>
</dbReference>
<dbReference type="EMBL" id="HQ397660">
    <property type="protein sequence ID" value="ADP88678.1"/>
    <property type="molecule type" value="Genomic_RNA"/>
</dbReference>
<dbReference type="GO" id="GO:0006351">
    <property type="term" value="P:DNA-templated transcription"/>
    <property type="evidence" value="ECO:0007669"/>
    <property type="project" value="InterPro"/>
</dbReference>